<accession>A0A516NSC1</accession>
<dbReference type="SUPFAM" id="SSF51679">
    <property type="entry name" value="Bacterial luciferase-like"/>
    <property type="match status" value="1"/>
</dbReference>
<dbReference type="EMBL" id="CP041695">
    <property type="protein sequence ID" value="QDP81806.1"/>
    <property type="molecule type" value="Genomic_DNA"/>
</dbReference>
<dbReference type="RefSeq" id="WP_143982797.1">
    <property type="nucleotide sequence ID" value="NZ_CP041695.1"/>
</dbReference>
<protein>
    <submittedName>
        <fullName evidence="3">LLM class flavin-dependent oxidoreductase</fullName>
    </submittedName>
</protein>
<sequence length="295" mass="31475">MALRFGIQLAPTAERLTEIRRLARIADESGLDLLGIQDHPYSGALADTFALIATVLADTRRLRVFPDVASLPLRGPAMLGKQAATLDLLSGGRFELALGAGAFWPAIAAMGGPSRTNPEALLALEEATAVIRAMWRPGEKARVEGEHYAVSGVQTGPAPAHPVGIWFGSVGPKANALTGRIADGWAAPIPHYLPYEKWPAAQRTISAAAADAGRDPAAITRMAQLVGTITDAPGPVTLRGEEPIRTDAAGWSRILADLARESGFDTFVYWPESEDETQLRRWISEVVPATRDLCA</sequence>
<dbReference type="KEGG" id="nod:FOH10_26820"/>
<gene>
    <name evidence="3" type="ORF">FOH10_26820</name>
</gene>
<name>A0A516NSC1_9NOCA</name>
<dbReference type="AlphaFoldDB" id="A0A516NSC1"/>
<evidence type="ECO:0000259" key="2">
    <source>
        <dbReference type="Pfam" id="PF00296"/>
    </source>
</evidence>
<feature type="domain" description="Luciferase-like" evidence="2">
    <location>
        <begin position="11"/>
        <end position="226"/>
    </location>
</feature>
<dbReference type="Pfam" id="PF00296">
    <property type="entry name" value="Bac_luciferase"/>
    <property type="match status" value="1"/>
</dbReference>
<evidence type="ECO:0000313" key="3">
    <source>
        <dbReference type="EMBL" id="QDP81806.1"/>
    </source>
</evidence>
<dbReference type="GeneID" id="80335978"/>
<dbReference type="PANTHER" id="PTHR43244">
    <property type="match status" value="1"/>
</dbReference>
<dbReference type="PANTHER" id="PTHR43244:SF1">
    <property type="entry name" value="5,10-METHYLENETETRAHYDROMETHANOPTERIN REDUCTASE"/>
    <property type="match status" value="1"/>
</dbReference>
<keyword evidence="1" id="KW-0560">Oxidoreductase</keyword>
<organism evidence="3 4">
    <name type="scientific">Nocardia otitidiscaviarum</name>
    <dbReference type="NCBI Taxonomy" id="1823"/>
    <lineage>
        <taxon>Bacteria</taxon>
        <taxon>Bacillati</taxon>
        <taxon>Actinomycetota</taxon>
        <taxon>Actinomycetes</taxon>
        <taxon>Mycobacteriales</taxon>
        <taxon>Nocardiaceae</taxon>
        <taxon>Nocardia</taxon>
    </lineage>
</organism>
<dbReference type="Gene3D" id="3.20.20.30">
    <property type="entry name" value="Luciferase-like domain"/>
    <property type="match status" value="1"/>
</dbReference>
<reference evidence="3 4" key="1">
    <citation type="submission" date="2019-07" db="EMBL/GenBank/DDBJ databases">
        <title>Complete Genome Sequence and Methylome Analysis of Nocardia otitidis-caviarum NEB252.</title>
        <authorList>
            <person name="Fomenkov A."/>
            <person name="Anton B.P."/>
            <person name="Vincze T."/>
            <person name="Roberts R.J."/>
        </authorList>
    </citation>
    <scope>NUCLEOTIDE SEQUENCE [LARGE SCALE GENOMIC DNA]</scope>
    <source>
        <strain evidence="3 4">NEB252</strain>
    </source>
</reference>
<dbReference type="Proteomes" id="UP000317039">
    <property type="component" value="Chromosome"/>
</dbReference>
<dbReference type="InterPro" id="IPR050564">
    <property type="entry name" value="F420-G6PD/mer"/>
</dbReference>
<evidence type="ECO:0000313" key="4">
    <source>
        <dbReference type="Proteomes" id="UP000317039"/>
    </source>
</evidence>
<proteinExistence type="predicted"/>
<dbReference type="InterPro" id="IPR036661">
    <property type="entry name" value="Luciferase-like_sf"/>
</dbReference>
<evidence type="ECO:0000256" key="1">
    <source>
        <dbReference type="ARBA" id="ARBA00023002"/>
    </source>
</evidence>
<dbReference type="InterPro" id="IPR011251">
    <property type="entry name" value="Luciferase-like_dom"/>
</dbReference>
<dbReference type="CDD" id="cd01097">
    <property type="entry name" value="Tetrahydromethanopterin_reductase"/>
    <property type="match status" value="1"/>
</dbReference>
<dbReference type="GO" id="GO:0016705">
    <property type="term" value="F:oxidoreductase activity, acting on paired donors, with incorporation or reduction of molecular oxygen"/>
    <property type="evidence" value="ECO:0007669"/>
    <property type="project" value="InterPro"/>
</dbReference>